<evidence type="ECO:0000313" key="1">
    <source>
        <dbReference type="EMBL" id="OMH80696.1"/>
    </source>
</evidence>
<protein>
    <submittedName>
        <fullName evidence="1">Uncharacterized protein</fullName>
    </submittedName>
</protein>
<keyword evidence="2" id="KW-1185">Reference proteome</keyword>
<sequence>MFRELAIP</sequence>
<gene>
    <name evidence="1" type="ORF">AX774_g5859</name>
</gene>
<evidence type="ECO:0000313" key="2">
    <source>
        <dbReference type="Proteomes" id="UP000188320"/>
    </source>
</evidence>
<proteinExistence type="predicted"/>
<dbReference type="Proteomes" id="UP000188320">
    <property type="component" value="Unassembled WGS sequence"/>
</dbReference>
<dbReference type="EMBL" id="LSSK01001109">
    <property type="protein sequence ID" value="OMH80696.1"/>
    <property type="molecule type" value="Genomic_DNA"/>
</dbReference>
<name>A0A1R1PIB7_ZANCU</name>
<accession>A0A1R1PIB7</accession>
<organism evidence="1 2">
    <name type="scientific">Zancudomyces culisetae</name>
    <name type="common">Gut fungus</name>
    <name type="synonym">Smittium culisetae</name>
    <dbReference type="NCBI Taxonomy" id="1213189"/>
    <lineage>
        <taxon>Eukaryota</taxon>
        <taxon>Fungi</taxon>
        <taxon>Fungi incertae sedis</taxon>
        <taxon>Zoopagomycota</taxon>
        <taxon>Kickxellomycotina</taxon>
        <taxon>Harpellomycetes</taxon>
        <taxon>Harpellales</taxon>
        <taxon>Legeriomycetaceae</taxon>
        <taxon>Zancudomyces</taxon>
    </lineage>
</organism>
<comment type="caution">
    <text evidence="1">The sequence shown here is derived from an EMBL/GenBank/DDBJ whole genome shotgun (WGS) entry which is preliminary data.</text>
</comment>
<feature type="non-terminal residue" evidence="1">
    <location>
        <position position="8"/>
    </location>
</feature>
<reference evidence="2" key="1">
    <citation type="submission" date="2017-01" db="EMBL/GenBank/DDBJ databases">
        <authorList>
            <person name="Wang Y."/>
            <person name="White M."/>
            <person name="Kvist S."/>
            <person name="Moncalvo J.-M."/>
        </authorList>
    </citation>
    <scope>NUCLEOTIDE SEQUENCE [LARGE SCALE GENOMIC DNA]</scope>
    <source>
        <strain evidence="2">COL-18-3</strain>
    </source>
</reference>